<dbReference type="Pfam" id="PF13515">
    <property type="entry name" value="FUSC_2"/>
    <property type="match status" value="1"/>
</dbReference>
<keyword evidence="4 5" id="KW-0472">Membrane</keyword>
<feature type="transmembrane region" description="Helical" evidence="5">
    <location>
        <begin position="90"/>
        <end position="114"/>
    </location>
</feature>
<dbReference type="GO" id="GO:0016020">
    <property type="term" value="C:membrane"/>
    <property type="evidence" value="ECO:0007669"/>
    <property type="project" value="UniProtKB-SubCell"/>
</dbReference>
<evidence type="ECO:0000313" key="8">
    <source>
        <dbReference type="EMBL" id="WER41821.1"/>
    </source>
</evidence>
<evidence type="ECO:0000256" key="3">
    <source>
        <dbReference type="ARBA" id="ARBA00022989"/>
    </source>
</evidence>
<dbReference type="RefSeq" id="WP_229203739.1">
    <property type="nucleotide sequence ID" value="NZ_AP031218.1"/>
</dbReference>
<dbReference type="EMBL" id="CP119159">
    <property type="protein sequence ID" value="WEH23659.1"/>
    <property type="molecule type" value="Genomic_DNA"/>
</dbReference>
<evidence type="ECO:0000256" key="1">
    <source>
        <dbReference type="ARBA" id="ARBA00004141"/>
    </source>
</evidence>
<reference evidence="8 10" key="2">
    <citation type="submission" date="2023-03" db="EMBL/GenBank/DDBJ databases">
        <title>Complete genome sequence of an Enterococcus faecalis urinary isolate.</title>
        <authorList>
            <person name="Brauer A.L."/>
            <person name="Armbruster C.E."/>
        </authorList>
    </citation>
    <scope>NUCLEOTIDE SEQUENCE [LARGE SCALE GENOMIC DNA]</scope>
    <source>
        <strain evidence="8 10">3143</strain>
    </source>
</reference>
<dbReference type="Proteomes" id="UP001221642">
    <property type="component" value="Chromosome"/>
</dbReference>
<keyword evidence="2 5" id="KW-0812">Transmembrane</keyword>
<comment type="subcellular location">
    <subcellularLocation>
        <location evidence="1">Membrane</location>
        <topology evidence="1">Multi-pass membrane protein</topology>
    </subcellularLocation>
</comment>
<evidence type="ECO:0000256" key="4">
    <source>
        <dbReference type="ARBA" id="ARBA00023136"/>
    </source>
</evidence>
<evidence type="ECO:0000313" key="9">
    <source>
        <dbReference type="Proteomes" id="UP001221642"/>
    </source>
</evidence>
<feature type="transmembrane region" description="Helical" evidence="5">
    <location>
        <begin position="406"/>
        <end position="424"/>
    </location>
</feature>
<reference evidence="7 9" key="1">
    <citation type="submission" date="2023-02" db="EMBL/GenBank/DDBJ databases">
        <title>Results of the 2020 Genomic Proficiency Test for the network of European Union Reference Laboratory for Antimicrobial Resistance assessing whole genome sequencing capacities.</title>
        <authorList>
            <person name="Hoffmann M."/>
            <person name="Luo Y."/>
            <person name="Sorensen L.H."/>
            <person name="Pedersen S.K."/>
            <person name="Hendriksen R.S."/>
        </authorList>
    </citation>
    <scope>NUCLEOTIDE SEQUENCE [LARGE SCALE GENOMIC DNA]</scope>
    <source>
        <strain evidence="7 9">GENOMIC22-006</strain>
    </source>
</reference>
<feature type="transmembrane region" description="Helical" evidence="5">
    <location>
        <begin position="361"/>
        <end position="386"/>
    </location>
</feature>
<dbReference type="Proteomes" id="UP001222182">
    <property type="component" value="Chromosome"/>
</dbReference>
<evidence type="ECO:0000256" key="2">
    <source>
        <dbReference type="ARBA" id="ARBA00022692"/>
    </source>
</evidence>
<dbReference type="EMBL" id="CP119528">
    <property type="protein sequence ID" value="WER41821.1"/>
    <property type="molecule type" value="Genomic_DNA"/>
</dbReference>
<feature type="transmembrane region" description="Helical" evidence="5">
    <location>
        <begin position="126"/>
        <end position="145"/>
    </location>
</feature>
<dbReference type="AlphaFoldDB" id="A0ABD7XHC9"/>
<protein>
    <submittedName>
        <fullName evidence="7">FUSC family protein</fullName>
    </submittedName>
</protein>
<dbReference type="InterPro" id="IPR049453">
    <property type="entry name" value="Memb_transporter_dom"/>
</dbReference>
<proteinExistence type="predicted"/>
<gene>
    <name evidence="8" type="ORF">P0083_10835</name>
    <name evidence="7" type="ORF">P0D81_06450</name>
</gene>
<evidence type="ECO:0000313" key="10">
    <source>
        <dbReference type="Proteomes" id="UP001222182"/>
    </source>
</evidence>
<evidence type="ECO:0000256" key="5">
    <source>
        <dbReference type="SAM" id="Phobius"/>
    </source>
</evidence>
<feature type="transmembrane region" description="Helical" evidence="5">
    <location>
        <begin position="480"/>
        <end position="498"/>
    </location>
</feature>
<keyword evidence="3 5" id="KW-1133">Transmembrane helix</keyword>
<evidence type="ECO:0000313" key="7">
    <source>
        <dbReference type="EMBL" id="WEH23659.1"/>
    </source>
</evidence>
<organism evidence="7 9">
    <name type="scientific">Enterococcus faecalis</name>
    <name type="common">Streptococcus faecalis</name>
    <dbReference type="NCBI Taxonomy" id="1351"/>
    <lineage>
        <taxon>Bacteria</taxon>
        <taxon>Bacillati</taxon>
        <taxon>Bacillota</taxon>
        <taxon>Bacilli</taxon>
        <taxon>Lactobacillales</taxon>
        <taxon>Enterococcaceae</taxon>
        <taxon>Enterococcus</taxon>
    </lineage>
</organism>
<feature type="domain" description="Integral membrane bound transporter" evidence="6">
    <location>
        <begin position="372"/>
        <end position="493"/>
    </location>
</feature>
<accession>A0ABD7XHC9</accession>
<name>A0ABD7XHC9_ENTFL</name>
<feature type="transmembrane region" description="Helical" evidence="5">
    <location>
        <begin position="152"/>
        <end position="174"/>
    </location>
</feature>
<sequence>MIINEGSVSMAKSLICLFRERKYRCNQYIVQNFQTVIFFILVFYFLLFGFGPQYLIFVSIFTVMFKLNYKKNCTFWDLVNFCSFQFFLNVVAYIATLSISLTIGLNLLVPFYLIYTKSSQFNPKGYFINLMTFTFCQFLPIKMTFIQQSKAFLAGLLLFLIAVKFYSFVSQYYAKRTSEKNEFSFFADLLNSYGNEQEYQANLNKLAKLTQQLYFQAYLSSSSKNKITPKTRIAFNYAFLSQRALYFFTSIDKLVKPDSIIEKWMTRISDFFEKSSQFTTMSVIEKNELRIQGKILITSLEHSDEVALILLRNLLIHSLFILRLLDNDPEISNNHWSTPLHHQTKYLFQHKFRIDSFELRVALRFSIVLAFCFSLCTLTHITRGTWLPMNAFLLLQPMNEETTYRLKTRFLGTIFGCLISIYTVQLFSNNLLHLILASLLGICAFTIIPGTTFQATLSTIFALFLSSLVMSNLMAAGLRFVYVLLACSLVFLVNQFILPTGIKNQFRFNLQELFHIHQTSLIFLQNSFHHKIDYGTIADLQMNYHLLHGEIKNYFGKSDKLKQISYKEFLSISWQMITIVEQLLLLIDSKKITENDITVIENTIDSLCYVLSLIQNLLDCNLKTLKIPEVLFKRDLAIDPEIAYLLFQYSKKLSAMYRLVL</sequence>
<feature type="transmembrane region" description="Helical" evidence="5">
    <location>
        <begin position="28"/>
        <end position="47"/>
    </location>
</feature>
<evidence type="ECO:0000259" key="6">
    <source>
        <dbReference type="Pfam" id="PF13515"/>
    </source>
</evidence>